<dbReference type="AlphaFoldDB" id="A0A1F5SJW3"/>
<evidence type="ECO:0000313" key="14">
    <source>
        <dbReference type="EMBL" id="OGF26826.1"/>
    </source>
</evidence>
<dbReference type="Pfam" id="PF02687">
    <property type="entry name" value="FtsX"/>
    <property type="match status" value="1"/>
</dbReference>
<keyword evidence="6 11" id="KW-0812">Transmembrane</keyword>
<gene>
    <name evidence="14" type="ORF">A2242_00515</name>
</gene>
<evidence type="ECO:0000256" key="1">
    <source>
        <dbReference type="ARBA" id="ARBA00004651"/>
    </source>
</evidence>
<dbReference type="Pfam" id="PF18075">
    <property type="entry name" value="FtsX_ECD"/>
    <property type="match status" value="1"/>
</dbReference>
<dbReference type="PANTHER" id="PTHR47755">
    <property type="entry name" value="CELL DIVISION PROTEIN FTSX"/>
    <property type="match status" value="1"/>
</dbReference>
<evidence type="ECO:0000256" key="4">
    <source>
        <dbReference type="ARBA" id="ARBA00022475"/>
    </source>
</evidence>
<feature type="domain" description="ABC3 transporter permease C-terminal" evidence="12">
    <location>
        <begin position="182"/>
        <end position="303"/>
    </location>
</feature>
<feature type="domain" description="FtsX extracellular" evidence="13">
    <location>
        <begin position="61"/>
        <end position="148"/>
    </location>
</feature>
<evidence type="ECO:0000256" key="9">
    <source>
        <dbReference type="ARBA" id="ARBA00023306"/>
    </source>
</evidence>
<feature type="transmembrane region" description="Helical" evidence="11">
    <location>
        <begin position="179"/>
        <end position="204"/>
    </location>
</feature>
<dbReference type="GO" id="GO:0005886">
    <property type="term" value="C:plasma membrane"/>
    <property type="evidence" value="ECO:0007669"/>
    <property type="project" value="UniProtKB-SubCell"/>
</dbReference>
<dbReference type="STRING" id="1797995.A2242_00515"/>
<keyword evidence="8 10" id="KW-0472">Membrane</keyword>
<evidence type="ECO:0000256" key="7">
    <source>
        <dbReference type="ARBA" id="ARBA00022989"/>
    </source>
</evidence>
<evidence type="ECO:0000256" key="11">
    <source>
        <dbReference type="SAM" id="Phobius"/>
    </source>
</evidence>
<organism evidence="14 15">
    <name type="scientific">Candidatus Falkowbacteria bacterium RIFOXYA2_FULL_47_9</name>
    <dbReference type="NCBI Taxonomy" id="1797995"/>
    <lineage>
        <taxon>Bacteria</taxon>
        <taxon>Candidatus Falkowiibacteriota</taxon>
    </lineage>
</organism>
<evidence type="ECO:0000256" key="3">
    <source>
        <dbReference type="ARBA" id="ARBA00021907"/>
    </source>
</evidence>
<dbReference type="Gene3D" id="3.30.70.3040">
    <property type="match status" value="1"/>
</dbReference>
<evidence type="ECO:0000256" key="2">
    <source>
        <dbReference type="ARBA" id="ARBA00007379"/>
    </source>
</evidence>
<dbReference type="EMBL" id="MFGC01000032">
    <property type="protein sequence ID" value="OGF26826.1"/>
    <property type="molecule type" value="Genomic_DNA"/>
</dbReference>
<keyword evidence="7 11" id="KW-1133">Transmembrane helix</keyword>
<feature type="transmembrane region" description="Helical" evidence="11">
    <location>
        <begin position="225"/>
        <end position="250"/>
    </location>
</feature>
<dbReference type="InterPro" id="IPR003838">
    <property type="entry name" value="ABC3_permease_C"/>
</dbReference>
<feature type="transmembrane region" description="Helical" evidence="11">
    <location>
        <begin position="276"/>
        <end position="299"/>
    </location>
</feature>
<evidence type="ECO:0000313" key="15">
    <source>
        <dbReference type="Proteomes" id="UP000178925"/>
    </source>
</evidence>
<comment type="subcellular location">
    <subcellularLocation>
        <location evidence="1">Cell membrane</location>
        <topology evidence="1">Multi-pass membrane protein</topology>
    </subcellularLocation>
</comment>
<evidence type="ECO:0000259" key="12">
    <source>
        <dbReference type="Pfam" id="PF02687"/>
    </source>
</evidence>
<comment type="caution">
    <text evidence="14">The sequence shown here is derived from an EMBL/GenBank/DDBJ whole genome shotgun (WGS) entry which is preliminary data.</text>
</comment>
<comment type="similarity">
    <text evidence="2 10">Belongs to the ABC-4 integral membrane protein family. FtsX subfamily.</text>
</comment>
<keyword evidence="5 10" id="KW-0132">Cell division</keyword>
<evidence type="ECO:0000256" key="6">
    <source>
        <dbReference type="ARBA" id="ARBA00022692"/>
    </source>
</evidence>
<dbReference type="PANTHER" id="PTHR47755:SF1">
    <property type="entry name" value="CELL DIVISION PROTEIN FTSX"/>
    <property type="match status" value="1"/>
</dbReference>
<name>A0A1F5SJW3_9BACT</name>
<evidence type="ECO:0000259" key="13">
    <source>
        <dbReference type="Pfam" id="PF18075"/>
    </source>
</evidence>
<feature type="transmembrane region" description="Helical" evidence="11">
    <location>
        <begin position="21"/>
        <end position="47"/>
    </location>
</feature>
<proteinExistence type="inferred from homology"/>
<dbReference type="InterPro" id="IPR040690">
    <property type="entry name" value="FtsX_ECD"/>
</dbReference>
<keyword evidence="9 10" id="KW-0131">Cell cycle</keyword>
<accession>A0A1F5SJW3</accession>
<dbReference type="InterPro" id="IPR004513">
    <property type="entry name" value="FtsX"/>
</dbReference>
<evidence type="ECO:0000256" key="10">
    <source>
        <dbReference type="PIRNR" id="PIRNR003097"/>
    </source>
</evidence>
<dbReference type="PIRSF" id="PIRSF003097">
    <property type="entry name" value="FtsX"/>
    <property type="match status" value="1"/>
</dbReference>
<sequence length="305" mass="33980">MILLSTIRVLKFAAQDFFRNFWLSLVTVTILILSLFSINFIIVVGVISQTAITAVEDKIDLNLYLIPDAGEDDIAALKSELERLDGVKDVSYISKAQALEAFQSKHQANQSIQDALREVGKNPLSASLIVEARELNNYTAIIDSLNNLSKHAVIESQNFDDHKTLLKTMSAITARTRQVGILVSLIFVAVTILVVFNAVRIAIYTHQKEIRIMKLVGASNWFIRAPFLAEAIFYALAGTLVIIVIFYPFLQLLQPYLGAFFNAESLNIIAYFNHNFITIFGIEFLAACLINTLASLLAVGKYMKV</sequence>
<reference evidence="14 15" key="1">
    <citation type="journal article" date="2016" name="Nat. Commun.">
        <title>Thousands of microbial genomes shed light on interconnected biogeochemical processes in an aquifer system.</title>
        <authorList>
            <person name="Anantharaman K."/>
            <person name="Brown C.T."/>
            <person name="Hug L.A."/>
            <person name="Sharon I."/>
            <person name="Castelle C.J."/>
            <person name="Probst A.J."/>
            <person name="Thomas B.C."/>
            <person name="Singh A."/>
            <person name="Wilkins M.J."/>
            <person name="Karaoz U."/>
            <person name="Brodie E.L."/>
            <person name="Williams K.H."/>
            <person name="Hubbard S.S."/>
            <person name="Banfield J.F."/>
        </authorList>
    </citation>
    <scope>NUCLEOTIDE SEQUENCE [LARGE SCALE GENOMIC DNA]</scope>
</reference>
<keyword evidence="4 10" id="KW-1003">Cell membrane</keyword>
<dbReference type="GO" id="GO:0051301">
    <property type="term" value="P:cell division"/>
    <property type="evidence" value="ECO:0007669"/>
    <property type="project" value="UniProtKB-KW"/>
</dbReference>
<evidence type="ECO:0000256" key="8">
    <source>
        <dbReference type="ARBA" id="ARBA00023136"/>
    </source>
</evidence>
<protein>
    <recommendedName>
        <fullName evidence="3 10">Cell division protein FtsX</fullName>
    </recommendedName>
</protein>
<dbReference type="Proteomes" id="UP000178925">
    <property type="component" value="Unassembled WGS sequence"/>
</dbReference>
<evidence type="ECO:0000256" key="5">
    <source>
        <dbReference type="ARBA" id="ARBA00022618"/>
    </source>
</evidence>